<comment type="caution">
    <text evidence="1">The sequence shown here is derived from an EMBL/GenBank/DDBJ whole genome shotgun (WGS) entry which is preliminary data.</text>
</comment>
<dbReference type="EMBL" id="JBHTAI010000016">
    <property type="protein sequence ID" value="MFC7151398.1"/>
    <property type="molecule type" value="Genomic_DNA"/>
</dbReference>
<reference evidence="2" key="1">
    <citation type="journal article" date="2019" name="Int. J. Syst. Evol. Microbiol.">
        <title>The Global Catalogue of Microorganisms (GCM) 10K type strain sequencing project: providing services to taxonomists for standard genome sequencing and annotation.</title>
        <authorList>
            <consortium name="The Broad Institute Genomics Platform"/>
            <consortium name="The Broad Institute Genome Sequencing Center for Infectious Disease"/>
            <person name="Wu L."/>
            <person name="Ma J."/>
        </authorList>
    </citation>
    <scope>NUCLEOTIDE SEQUENCE [LARGE SCALE GENOMIC DNA]</scope>
    <source>
        <strain evidence="2">KCTC 12907</strain>
    </source>
</reference>
<protein>
    <recommendedName>
        <fullName evidence="3">Carrier domain-containing protein</fullName>
    </recommendedName>
</protein>
<evidence type="ECO:0000313" key="2">
    <source>
        <dbReference type="Proteomes" id="UP001596378"/>
    </source>
</evidence>
<proteinExistence type="predicted"/>
<accession>A0ABW2FE67</accession>
<name>A0ABW2FE67_9BACL</name>
<evidence type="ECO:0000313" key="1">
    <source>
        <dbReference type="EMBL" id="MFC7151398.1"/>
    </source>
</evidence>
<organism evidence="1 2">
    <name type="scientific">Cohnella cellulosilytica</name>
    <dbReference type="NCBI Taxonomy" id="986710"/>
    <lineage>
        <taxon>Bacteria</taxon>
        <taxon>Bacillati</taxon>
        <taxon>Bacillota</taxon>
        <taxon>Bacilli</taxon>
        <taxon>Bacillales</taxon>
        <taxon>Paenibacillaceae</taxon>
        <taxon>Cohnella</taxon>
    </lineage>
</organism>
<dbReference type="Proteomes" id="UP001596378">
    <property type="component" value="Unassembled WGS sequence"/>
</dbReference>
<keyword evidence="2" id="KW-1185">Reference proteome</keyword>
<evidence type="ECO:0008006" key="3">
    <source>
        <dbReference type="Google" id="ProtNLM"/>
    </source>
</evidence>
<sequence>MLTSVKQFVNNLIQELNKGIVIESEVMYGDAKLEYALSIEDFMASISVLSDLTYDYFAGEIESEEIKLFKTKQFTNRQNLFNELREDVLSFSNMKKK</sequence>
<dbReference type="RefSeq" id="WP_378044944.1">
    <property type="nucleotide sequence ID" value="NZ_JBHMDN010000006.1"/>
</dbReference>
<gene>
    <name evidence="1" type="ORF">ACFQMJ_22910</name>
</gene>